<sequence length="240" mass="27121">MKDELIKRLGMSNFENSFADLCNHKQTRTIREYEGQFDSGLKEQIKANVQAQRPPTLIESIGLAMVFISRYGKAEDPRPSPMVHRPNEPNRKELLVRNKAAVSLVSSSSSNISHKQNYSKGADKAFCFHYDKPYTATHTWKKLFFIELEQEPEATLEDLAIKEADPPEISLHTLTDSNSSNNVRTCQIKGRAAHESDDSSGEKLDSVAIYKQVSLVLLNSPFQVDFLLLPLECLLRMPIP</sequence>
<proteinExistence type="predicted"/>
<dbReference type="Proteomes" id="UP001314170">
    <property type="component" value="Unassembled WGS sequence"/>
</dbReference>
<reference evidence="1 2" key="1">
    <citation type="submission" date="2024-01" db="EMBL/GenBank/DDBJ databases">
        <authorList>
            <person name="Waweru B."/>
        </authorList>
    </citation>
    <scope>NUCLEOTIDE SEQUENCE [LARGE SCALE GENOMIC DNA]</scope>
</reference>
<name>A0AAV1RFU2_9ROSI</name>
<protein>
    <submittedName>
        <fullName evidence="1">Uncharacterized protein</fullName>
    </submittedName>
</protein>
<accession>A0AAV1RFU2</accession>
<dbReference type="EMBL" id="CAWUPB010000957">
    <property type="protein sequence ID" value="CAK7335345.1"/>
    <property type="molecule type" value="Genomic_DNA"/>
</dbReference>
<dbReference type="AlphaFoldDB" id="A0AAV1RFU2"/>
<evidence type="ECO:0000313" key="2">
    <source>
        <dbReference type="Proteomes" id="UP001314170"/>
    </source>
</evidence>
<gene>
    <name evidence="1" type="ORF">DCAF_LOCUS10337</name>
</gene>
<organism evidence="1 2">
    <name type="scientific">Dovyalis caffra</name>
    <dbReference type="NCBI Taxonomy" id="77055"/>
    <lineage>
        <taxon>Eukaryota</taxon>
        <taxon>Viridiplantae</taxon>
        <taxon>Streptophyta</taxon>
        <taxon>Embryophyta</taxon>
        <taxon>Tracheophyta</taxon>
        <taxon>Spermatophyta</taxon>
        <taxon>Magnoliopsida</taxon>
        <taxon>eudicotyledons</taxon>
        <taxon>Gunneridae</taxon>
        <taxon>Pentapetalae</taxon>
        <taxon>rosids</taxon>
        <taxon>fabids</taxon>
        <taxon>Malpighiales</taxon>
        <taxon>Salicaceae</taxon>
        <taxon>Flacourtieae</taxon>
        <taxon>Dovyalis</taxon>
    </lineage>
</organism>
<evidence type="ECO:0000313" key="1">
    <source>
        <dbReference type="EMBL" id="CAK7335345.1"/>
    </source>
</evidence>
<keyword evidence="2" id="KW-1185">Reference proteome</keyword>
<comment type="caution">
    <text evidence="1">The sequence shown here is derived from an EMBL/GenBank/DDBJ whole genome shotgun (WGS) entry which is preliminary data.</text>
</comment>